<dbReference type="EMBL" id="QVEV01000004">
    <property type="protein sequence ID" value="RGC17621.1"/>
    <property type="molecule type" value="Genomic_DNA"/>
</dbReference>
<keyword evidence="1" id="KW-0678">Repressor</keyword>
<dbReference type="InterPro" id="IPR046335">
    <property type="entry name" value="LacI/GalR-like_sensor"/>
</dbReference>
<dbReference type="OrthoDB" id="9788209at2"/>
<sequence>MKVTIKDIAKKADVSVSTVSLVLNDRPCRVAQETRDTIKDIAKQYNYKVNQTARSLVTRKSNILGLIIPDIENLFFSALCKRMEEYLRELGYALMIVNSNDHAADDSMLIDLLVSRGVDGLGITVSNESFQNETIREKLASLSIPYVMIDRMYPDLDCSKVYFDNESGAYMAIEKLVKSGHKKIACIGISSASKTGASRVAGYRKAMQQFQLEVREDYILDGNYRFQGGYACAEQLMKMDVSAAFICNDMMTLGVMRYFQEHHVRIPQDISIVSYDNTLNRFTLGTEITSVDQDVELLAKTACNELLAQLRDPAHRKQDICLKPQLIEKDSVQIIE</sequence>
<reference evidence="6 7" key="1">
    <citation type="submission" date="2018-08" db="EMBL/GenBank/DDBJ databases">
        <title>A genome reference for cultivated species of the human gut microbiota.</title>
        <authorList>
            <person name="Zou Y."/>
            <person name="Xue W."/>
            <person name="Luo G."/>
        </authorList>
    </citation>
    <scope>NUCLEOTIDE SEQUENCE [LARGE SCALE GENOMIC DNA]</scope>
    <source>
        <strain evidence="6 7">OF01-2LB</strain>
    </source>
</reference>
<dbReference type="Gene3D" id="3.40.50.2300">
    <property type="match status" value="2"/>
</dbReference>
<keyword evidence="4" id="KW-0804">Transcription</keyword>
<feature type="domain" description="HTH lacI-type" evidence="5">
    <location>
        <begin position="3"/>
        <end position="58"/>
    </location>
</feature>
<evidence type="ECO:0000256" key="1">
    <source>
        <dbReference type="ARBA" id="ARBA00022491"/>
    </source>
</evidence>
<dbReference type="SUPFAM" id="SSF53822">
    <property type="entry name" value="Periplasmic binding protein-like I"/>
    <property type="match status" value="1"/>
</dbReference>
<dbReference type="SUPFAM" id="SSF47413">
    <property type="entry name" value="lambda repressor-like DNA-binding domains"/>
    <property type="match status" value="1"/>
</dbReference>
<dbReference type="PANTHER" id="PTHR30146">
    <property type="entry name" value="LACI-RELATED TRANSCRIPTIONAL REPRESSOR"/>
    <property type="match status" value="1"/>
</dbReference>
<dbReference type="AlphaFoldDB" id="A0A3E2W154"/>
<organism evidence="6 7">
    <name type="scientific">Clostridium innocuum</name>
    <dbReference type="NCBI Taxonomy" id="1522"/>
    <lineage>
        <taxon>Bacteria</taxon>
        <taxon>Bacillati</taxon>
        <taxon>Bacillota</taxon>
        <taxon>Clostridia</taxon>
        <taxon>Eubacteriales</taxon>
        <taxon>Clostridiaceae</taxon>
        <taxon>Clostridium</taxon>
    </lineage>
</organism>
<dbReference type="Proteomes" id="UP000260025">
    <property type="component" value="Unassembled WGS sequence"/>
</dbReference>
<dbReference type="PRINTS" id="PR00036">
    <property type="entry name" value="HTHLACI"/>
</dbReference>
<dbReference type="PROSITE" id="PS00356">
    <property type="entry name" value="HTH_LACI_1"/>
    <property type="match status" value="1"/>
</dbReference>
<dbReference type="PANTHER" id="PTHR30146:SF148">
    <property type="entry name" value="HTH-TYPE TRANSCRIPTIONAL REPRESSOR PURR-RELATED"/>
    <property type="match status" value="1"/>
</dbReference>
<dbReference type="CDD" id="cd01392">
    <property type="entry name" value="HTH_LacI"/>
    <property type="match status" value="1"/>
</dbReference>
<dbReference type="InterPro" id="IPR000843">
    <property type="entry name" value="HTH_LacI"/>
</dbReference>
<evidence type="ECO:0000256" key="3">
    <source>
        <dbReference type="ARBA" id="ARBA00023125"/>
    </source>
</evidence>
<evidence type="ECO:0000313" key="6">
    <source>
        <dbReference type="EMBL" id="RGC17621.1"/>
    </source>
</evidence>
<proteinExistence type="predicted"/>
<dbReference type="GO" id="GO:0003700">
    <property type="term" value="F:DNA-binding transcription factor activity"/>
    <property type="evidence" value="ECO:0007669"/>
    <property type="project" value="TreeGrafter"/>
</dbReference>
<dbReference type="CDD" id="cd06267">
    <property type="entry name" value="PBP1_LacI_sugar_binding-like"/>
    <property type="match status" value="1"/>
</dbReference>
<evidence type="ECO:0000313" key="7">
    <source>
        <dbReference type="Proteomes" id="UP000260025"/>
    </source>
</evidence>
<comment type="caution">
    <text evidence="6">The sequence shown here is derived from an EMBL/GenBank/DDBJ whole genome shotgun (WGS) entry which is preliminary data.</text>
</comment>
<protein>
    <submittedName>
        <fullName evidence="6">LacI family transcriptional regulator</fullName>
    </submittedName>
</protein>
<dbReference type="Pfam" id="PF00356">
    <property type="entry name" value="LacI"/>
    <property type="match status" value="1"/>
</dbReference>
<dbReference type="Pfam" id="PF13377">
    <property type="entry name" value="Peripla_BP_3"/>
    <property type="match status" value="1"/>
</dbReference>
<name>A0A3E2W154_CLOIN</name>
<dbReference type="PROSITE" id="PS50932">
    <property type="entry name" value="HTH_LACI_2"/>
    <property type="match status" value="1"/>
</dbReference>
<dbReference type="InterPro" id="IPR028082">
    <property type="entry name" value="Peripla_BP_I"/>
</dbReference>
<dbReference type="InterPro" id="IPR010982">
    <property type="entry name" value="Lambda_DNA-bd_dom_sf"/>
</dbReference>
<keyword evidence="2" id="KW-0805">Transcription regulation</keyword>
<dbReference type="GO" id="GO:0000976">
    <property type="term" value="F:transcription cis-regulatory region binding"/>
    <property type="evidence" value="ECO:0007669"/>
    <property type="project" value="TreeGrafter"/>
</dbReference>
<keyword evidence="3" id="KW-0238">DNA-binding</keyword>
<dbReference type="SMART" id="SM00354">
    <property type="entry name" value="HTH_LACI"/>
    <property type="match status" value="1"/>
</dbReference>
<accession>A0A3E2W154</accession>
<evidence type="ECO:0000259" key="5">
    <source>
        <dbReference type="PROSITE" id="PS50932"/>
    </source>
</evidence>
<dbReference type="Gene3D" id="1.10.260.40">
    <property type="entry name" value="lambda repressor-like DNA-binding domains"/>
    <property type="match status" value="1"/>
</dbReference>
<gene>
    <name evidence="6" type="ORF">DXA38_04745</name>
</gene>
<evidence type="ECO:0000256" key="2">
    <source>
        <dbReference type="ARBA" id="ARBA00023015"/>
    </source>
</evidence>
<dbReference type="RefSeq" id="WP_117442195.1">
    <property type="nucleotide sequence ID" value="NZ_JAJFEN010000002.1"/>
</dbReference>
<evidence type="ECO:0000256" key="4">
    <source>
        <dbReference type="ARBA" id="ARBA00023163"/>
    </source>
</evidence>